<evidence type="ECO:0008006" key="4">
    <source>
        <dbReference type="Google" id="ProtNLM"/>
    </source>
</evidence>
<dbReference type="EMBL" id="BEGY01000101">
    <property type="protein sequence ID" value="GAX83546.1"/>
    <property type="molecule type" value="Genomic_DNA"/>
</dbReference>
<evidence type="ECO:0000313" key="3">
    <source>
        <dbReference type="Proteomes" id="UP000232323"/>
    </source>
</evidence>
<feature type="chain" id="PRO_5012354759" description="Chitin-binding type-2 domain-containing protein" evidence="1">
    <location>
        <begin position="28"/>
        <end position="118"/>
    </location>
</feature>
<comment type="caution">
    <text evidence="2">The sequence shown here is derived from an EMBL/GenBank/DDBJ whole genome shotgun (WGS) entry which is preliminary data.</text>
</comment>
<keyword evidence="3" id="KW-1185">Reference proteome</keyword>
<feature type="signal peptide" evidence="1">
    <location>
        <begin position="1"/>
        <end position="27"/>
    </location>
</feature>
<protein>
    <recommendedName>
        <fullName evidence="4">Chitin-binding type-2 domain-containing protein</fullName>
    </recommendedName>
</protein>
<keyword evidence="1" id="KW-0732">Signal</keyword>
<evidence type="ECO:0000313" key="2">
    <source>
        <dbReference type="EMBL" id="GAX83546.1"/>
    </source>
</evidence>
<organism evidence="2 3">
    <name type="scientific">Chlamydomonas eustigma</name>
    <dbReference type="NCBI Taxonomy" id="1157962"/>
    <lineage>
        <taxon>Eukaryota</taxon>
        <taxon>Viridiplantae</taxon>
        <taxon>Chlorophyta</taxon>
        <taxon>core chlorophytes</taxon>
        <taxon>Chlorophyceae</taxon>
        <taxon>CS clade</taxon>
        <taxon>Chlamydomonadales</taxon>
        <taxon>Chlamydomonadaceae</taxon>
        <taxon>Chlamydomonas</taxon>
    </lineage>
</organism>
<gene>
    <name evidence="2" type="ORF">CEUSTIGMA_g10971.t1</name>
</gene>
<dbReference type="AlphaFoldDB" id="A0A250XKK4"/>
<name>A0A250XKK4_9CHLO</name>
<accession>A0A250XKK4</accession>
<evidence type="ECO:0000256" key="1">
    <source>
        <dbReference type="SAM" id="SignalP"/>
    </source>
</evidence>
<sequence>MANSQNWKSLMFVLLVSLLALTGFAAARELAEEQKYCKYEFQGTAPSCAHSDYCDNGWTFVENGEGSCKHSEFSFIVKYYSDCKGGAYFGAACVTGNKALCEKECRKDENCKHPCTKL</sequence>
<reference evidence="2 3" key="1">
    <citation type="submission" date="2017-08" db="EMBL/GenBank/DDBJ databases">
        <title>Acidophilic green algal genome provides insights into adaptation to an acidic environment.</title>
        <authorList>
            <person name="Hirooka S."/>
            <person name="Hirose Y."/>
            <person name="Kanesaki Y."/>
            <person name="Higuchi S."/>
            <person name="Fujiwara T."/>
            <person name="Onuma R."/>
            <person name="Era A."/>
            <person name="Ohbayashi R."/>
            <person name="Uzuka A."/>
            <person name="Nozaki H."/>
            <person name="Yoshikawa H."/>
            <person name="Miyagishima S.Y."/>
        </authorList>
    </citation>
    <scope>NUCLEOTIDE SEQUENCE [LARGE SCALE GENOMIC DNA]</scope>
    <source>
        <strain evidence="2 3">NIES-2499</strain>
    </source>
</reference>
<dbReference type="Proteomes" id="UP000232323">
    <property type="component" value="Unassembled WGS sequence"/>
</dbReference>
<proteinExistence type="predicted"/>